<reference evidence="7 8" key="1">
    <citation type="submission" date="2020-06" db="EMBL/GenBank/DDBJ databases">
        <authorList>
            <person name="Kang J."/>
        </authorList>
    </citation>
    <scope>NUCLEOTIDE SEQUENCE [LARGE SCALE GENOMIC DNA]</scope>
    <source>
        <strain evidence="7 8">DCY120</strain>
    </source>
</reference>
<dbReference type="InterPro" id="IPR000914">
    <property type="entry name" value="SBP_5_dom"/>
</dbReference>
<name>A0A850R6X0_9LACO</name>
<proteinExistence type="inferred from homology"/>
<dbReference type="SUPFAM" id="SSF53850">
    <property type="entry name" value="Periplasmic binding protein-like II"/>
    <property type="match status" value="1"/>
</dbReference>
<dbReference type="EMBL" id="JABZEC010000003">
    <property type="protein sequence ID" value="NVY96285.1"/>
    <property type="molecule type" value="Genomic_DNA"/>
</dbReference>
<feature type="domain" description="Solute-binding protein family 5" evidence="6">
    <location>
        <begin position="79"/>
        <end position="468"/>
    </location>
</feature>
<dbReference type="Gene3D" id="3.10.105.10">
    <property type="entry name" value="Dipeptide-binding Protein, Domain 3"/>
    <property type="match status" value="1"/>
</dbReference>
<dbReference type="Pfam" id="PF00496">
    <property type="entry name" value="SBP_bac_5"/>
    <property type="match status" value="1"/>
</dbReference>
<dbReference type="GO" id="GO:0015833">
    <property type="term" value="P:peptide transport"/>
    <property type="evidence" value="ECO:0007669"/>
    <property type="project" value="UniProtKB-KW"/>
</dbReference>
<evidence type="ECO:0000313" key="8">
    <source>
        <dbReference type="Proteomes" id="UP000563523"/>
    </source>
</evidence>
<evidence type="ECO:0000256" key="5">
    <source>
        <dbReference type="ARBA" id="ARBA00022856"/>
    </source>
</evidence>
<dbReference type="GO" id="GO:0030313">
    <property type="term" value="C:cell envelope"/>
    <property type="evidence" value="ECO:0007669"/>
    <property type="project" value="UniProtKB-SubCell"/>
</dbReference>
<evidence type="ECO:0000256" key="1">
    <source>
        <dbReference type="ARBA" id="ARBA00004196"/>
    </source>
</evidence>
<dbReference type="Proteomes" id="UP000563523">
    <property type="component" value="Unassembled WGS sequence"/>
</dbReference>
<evidence type="ECO:0000256" key="2">
    <source>
        <dbReference type="ARBA" id="ARBA00005695"/>
    </source>
</evidence>
<comment type="caution">
    <text evidence="7">The sequence shown here is derived from an EMBL/GenBank/DDBJ whole genome shotgun (WGS) entry which is preliminary data.</text>
</comment>
<dbReference type="PIRSF" id="PIRSF002741">
    <property type="entry name" value="MppA"/>
    <property type="match status" value="1"/>
</dbReference>
<evidence type="ECO:0000256" key="3">
    <source>
        <dbReference type="ARBA" id="ARBA00022448"/>
    </source>
</evidence>
<dbReference type="Gene3D" id="3.90.76.10">
    <property type="entry name" value="Dipeptide-binding Protein, Domain 1"/>
    <property type="match status" value="1"/>
</dbReference>
<dbReference type="GO" id="GO:0043190">
    <property type="term" value="C:ATP-binding cassette (ABC) transporter complex"/>
    <property type="evidence" value="ECO:0007669"/>
    <property type="project" value="InterPro"/>
</dbReference>
<dbReference type="GO" id="GO:1904680">
    <property type="term" value="F:peptide transmembrane transporter activity"/>
    <property type="evidence" value="ECO:0007669"/>
    <property type="project" value="TreeGrafter"/>
</dbReference>
<dbReference type="InterPro" id="IPR030678">
    <property type="entry name" value="Peptide/Ni-bd"/>
</dbReference>
<sequence>MNYSIKDNLFTIITVLLLPLTLSACGKQSTSSQSKAKIQTTAKLSANYPITTLDISTARGFDQASNLNDSLLYLNSKKEPVPALAEKVTVANSGKTYTFRIRRGAQFSNGDPITAQSFVYSWRRTLNPQTKSLHTYLFEGITNAQAVSSGKMDPSALGVKALDDHTLQVRLDYPIAYFKKLLTYSVFAPQDRKIVEKYGKSYGQSKQTTVFSGPYVIEKWSPEAHNWIFKKNPRYWDRQVVRTKRIEMYLASDPQTSLMMYQSKKLDFTIIKGDQVTQYAQSKELYRGPYSYMNYLEYNQKVADPQLRRVFQNRNLRRAISLTINRRQIAQKILDGSALVPSGLVTRYLANNPRTQKDFADDQAGSQSVAHDITLARKLWRRGLQEVGTQKVAFTLTLSDDSNNKKVAEYLKYVTEKNLSGLKITLQPVPSNLAYQRSVTHNYEAELAGRGADIADPIAFLQPLMTNNPLNRNQWSNRKYDQLVREASYTNNQDQNIRWQKMLAAEKILLDQQIVTPLYQNYNSYLKRPYVHGITHNTTGPQWNYKYLYLKK</sequence>
<keyword evidence="8" id="KW-1185">Reference proteome</keyword>
<dbReference type="AlphaFoldDB" id="A0A850R6X0"/>
<evidence type="ECO:0000256" key="4">
    <source>
        <dbReference type="ARBA" id="ARBA00022729"/>
    </source>
</evidence>
<protein>
    <submittedName>
        <fullName evidence="7">Peptide ABC transporter substrate-binding protein</fullName>
    </submittedName>
</protein>
<accession>A0A850R6X0</accession>
<dbReference type="FunFam" id="3.90.76.10:FF:000001">
    <property type="entry name" value="Oligopeptide ABC transporter substrate-binding protein"/>
    <property type="match status" value="1"/>
</dbReference>
<gene>
    <name evidence="7" type="ORF">HU830_03715</name>
</gene>
<evidence type="ECO:0000313" key="7">
    <source>
        <dbReference type="EMBL" id="NVY96285.1"/>
    </source>
</evidence>
<keyword evidence="3" id="KW-0813">Transport</keyword>
<organism evidence="7 8">
    <name type="scientific">Bombilactobacillus apium</name>
    <dbReference type="NCBI Taxonomy" id="2675299"/>
    <lineage>
        <taxon>Bacteria</taxon>
        <taxon>Bacillati</taxon>
        <taxon>Bacillota</taxon>
        <taxon>Bacilli</taxon>
        <taxon>Lactobacillales</taxon>
        <taxon>Lactobacillaceae</taxon>
        <taxon>Bombilactobacillus</taxon>
    </lineage>
</organism>
<keyword evidence="5" id="KW-0571">Peptide transport</keyword>
<dbReference type="PROSITE" id="PS51257">
    <property type="entry name" value="PROKAR_LIPOPROTEIN"/>
    <property type="match status" value="1"/>
</dbReference>
<keyword evidence="4" id="KW-0732">Signal</keyword>
<dbReference type="Gene3D" id="3.40.190.10">
    <property type="entry name" value="Periplasmic binding protein-like II"/>
    <property type="match status" value="1"/>
</dbReference>
<dbReference type="PANTHER" id="PTHR30290:SF10">
    <property type="entry name" value="PERIPLASMIC OLIGOPEPTIDE-BINDING PROTEIN-RELATED"/>
    <property type="match status" value="1"/>
</dbReference>
<dbReference type="PANTHER" id="PTHR30290">
    <property type="entry name" value="PERIPLASMIC BINDING COMPONENT OF ABC TRANSPORTER"/>
    <property type="match status" value="1"/>
</dbReference>
<evidence type="ECO:0000259" key="6">
    <source>
        <dbReference type="Pfam" id="PF00496"/>
    </source>
</evidence>
<comment type="subcellular location">
    <subcellularLocation>
        <location evidence="1">Cell envelope</location>
    </subcellularLocation>
</comment>
<dbReference type="GO" id="GO:0042597">
    <property type="term" value="C:periplasmic space"/>
    <property type="evidence" value="ECO:0007669"/>
    <property type="project" value="UniProtKB-ARBA"/>
</dbReference>
<keyword evidence="5" id="KW-0653">Protein transport</keyword>
<dbReference type="CDD" id="cd08504">
    <property type="entry name" value="PBP2_OppA"/>
    <property type="match status" value="1"/>
</dbReference>
<comment type="similarity">
    <text evidence="2">Belongs to the bacterial solute-binding protein 5 family.</text>
</comment>
<dbReference type="InterPro" id="IPR039424">
    <property type="entry name" value="SBP_5"/>
</dbReference>